<comment type="caution">
    <text evidence="1">The sequence shown here is derived from an EMBL/GenBank/DDBJ whole genome shotgun (WGS) entry which is preliminary data.</text>
</comment>
<organism evidence="1 2">
    <name type="scientific">Stereocaulon virgatum</name>
    <dbReference type="NCBI Taxonomy" id="373712"/>
    <lineage>
        <taxon>Eukaryota</taxon>
        <taxon>Fungi</taxon>
        <taxon>Dikarya</taxon>
        <taxon>Ascomycota</taxon>
        <taxon>Pezizomycotina</taxon>
        <taxon>Lecanoromycetes</taxon>
        <taxon>OSLEUM clade</taxon>
        <taxon>Lecanoromycetidae</taxon>
        <taxon>Lecanorales</taxon>
        <taxon>Lecanorineae</taxon>
        <taxon>Stereocaulaceae</taxon>
        <taxon>Stereocaulon</taxon>
    </lineage>
</organism>
<protein>
    <recommendedName>
        <fullName evidence="3">Secreted protein</fullName>
    </recommendedName>
</protein>
<sequence>MMLQLCMTSRMLHYGSAVITMASSGAATAATNMHAPAFVYTGSCGSSNSTRKRLAEKPSNRPNGCRSWEIFCIIVLAINGWIARRWSQKINIAILALGN</sequence>
<keyword evidence="2" id="KW-1185">Reference proteome</keyword>
<reference evidence="1 2" key="1">
    <citation type="submission" date="2024-09" db="EMBL/GenBank/DDBJ databases">
        <title>Rethinking Asexuality: The Enigmatic Case of Functional Sexual Genes in Lepraria (Stereocaulaceae).</title>
        <authorList>
            <person name="Doellman M."/>
            <person name="Sun Y."/>
            <person name="Barcenas-Pena A."/>
            <person name="Lumbsch H.T."/>
            <person name="Grewe F."/>
        </authorList>
    </citation>
    <scope>NUCLEOTIDE SEQUENCE [LARGE SCALE GENOMIC DNA]</scope>
    <source>
        <strain evidence="1 2">Mercado 3170</strain>
    </source>
</reference>
<evidence type="ECO:0000313" key="1">
    <source>
        <dbReference type="EMBL" id="KAL2043251.1"/>
    </source>
</evidence>
<accession>A0ABR4AEI5</accession>
<name>A0ABR4AEI5_9LECA</name>
<proteinExistence type="predicted"/>
<dbReference type="Proteomes" id="UP001590950">
    <property type="component" value="Unassembled WGS sequence"/>
</dbReference>
<gene>
    <name evidence="1" type="ORF">N7G274_004311</name>
</gene>
<dbReference type="EMBL" id="JBEFKJ010000012">
    <property type="protein sequence ID" value="KAL2043251.1"/>
    <property type="molecule type" value="Genomic_DNA"/>
</dbReference>
<evidence type="ECO:0000313" key="2">
    <source>
        <dbReference type="Proteomes" id="UP001590950"/>
    </source>
</evidence>
<evidence type="ECO:0008006" key="3">
    <source>
        <dbReference type="Google" id="ProtNLM"/>
    </source>
</evidence>